<feature type="compositionally biased region" description="Pro residues" evidence="1">
    <location>
        <begin position="30"/>
        <end position="42"/>
    </location>
</feature>
<organism evidence="3 4">
    <name type="scientific">Nocardia thailandica</name>
    <dbReference type="NCBI Taxonomy" id="257275"/>
    <lineage>
        <taxon>Bacteria</taxon>
        <taxon>Bacillati</taxon>
        <taxon>Actinomycetota</taxon>
        <taxon>Actinomycetes</taxon>
        <taxon>Mycobacteriales</taxon>
        <taxon>Nocardiaceae</taxon>
        <taxon>Nocardia</taxon>
    </lineage>
</organism>
<protein>
    <recommendedName>
        <fullName evidence="5">DUF4878 domain-containing protein</fullName>
    </recommendedName>
</protein>
<name>A0ABW6PK93_9NOCA</name>
<dbReference type="SUPFAM" id="SSF81995">
    <property type="entry name" value="beta-sandwich domain of Sec23/24"/>
    <property type="match status" value="1"/>
</dbReference>
<evidence type="ECO:0000256" key="2">
    <source>
        <dbReference type="SAM" id="Phobius"/>
    </source>
</evidence>
<dbReference type="EMBL" id="JBIAMX010000003">
    <property type="protein sequence ID" value="MFF0542810.1"/>
    <property type="molecule type" value="Genomic_DNA"/>
</dbReference>
<keyword evidence="4" id="KW-1185">Reference proteome</keyword>
<dbReference type="Proteomes" id="UP001601444">
    <property type="component" value="Unassembled WGS sequence"/>
</dbReference>
<feature type="transmembrane region" description="Helical" evidence="2">
    <location>
        <begin position="69"/>
        <end position="92"/>
    </location>
</feature>
<feature type="compositionally biased region" description="Pro residues" evidence="1">
    <location>
        <begin position="50"/>
        <end position="61"/>
    </location>
</feature>
<keyword evidence="2" id="KW-1133">Transmembrane helix</keyword>
<evidence type="ECO:0000256" key="1">
    <source>
        <dbReference type="SAM" id="MobiDB-lite"/>
    </source>
</evidence>
<dbReference type="RefSeq" id="WP_387699556.1">
    <property type="nucleotide sequence ID" value="NZ_JBIAMX010000003.1"/>
</dbReference>
<gene>
    <name evidence="3" type="ORF">ACFYTF_08225</name>
</gene>
<dbReference type="SUPFAM" id="SSF54427">
    <property type="entry name" value="NTF2-like"/>
    <property type="match status" value="1"/>
</dbReference>
<evidence type="ECO:0008006" key="5">
    <source>
        <dbReference type="Google" id="ProtNLM"/>
    </source>
</evidence>
<evidence type="ECO:0000313" key="4">
    <source>
        <dbReference type="Proteomes" id="UP001601444"/>
    </source>
</evidence>
<keyword evidence="2" id="KW-0472">Membrane</keyword>
<feature type="compositionally biased region" description="Low complexity" evidence="1">
    <location>
        <begin position="13"/>
        <end position="29"/>
    </location>
</feature>
<dbReference type="InterPro" id="IPR032710">
    <property type="entry name" value="NTF2-like_dom_sf"/>
</dbReference>
<feature type="compositionally biased region" description="Basic and acidic residues" evidence="1">
    <location>
        <begin position="192"/>
        <end position="202"/>
    </location>
</feature>
<dbReference type="Gene3D" id="3.10.450.50">
    <property type="match status" value="1"/>
</dbReference>
<comment type="caution">
    <text evidence="3">The sequence shown here is derived from an EMBL/GenBank/DDBJ whole genome shotgun (WGS) entry which is preliminary data.</text>
</comment>
<keyword evidence="2" id="KW-0812">Transmembrane</keyword>
<proteinExistence type="predicted"/>
<sequence length="211" mass="21923">MTNPPGGQPPYGQPEFPQGQGYPQQSPGFPQGPPGYGPPPGYGAPQPGYGAPPPGYPGGPPPKKKHTGLIVGLAILALVVVGAVVTGVVLTVQGKTPLASDEKQIEVAIRDFYEVLDEDGFVAAAEKACAADRAEIANLSTDERAEFDKANIAVRIDTVDDIVVTGDTATAKVTGELTLTLPGMEPDTDSTTEEHLKKEDGTWKVCSESTA</sequence>
<accession>A0ABW6PK93</accession>
<evidence type="ECO:0000313" key="3">
    <source>
        <dbReference type="EMBL" id="MFF0542810.1"/>
    </source>
</evidence>
<feature type="region of interest" description="Disordered" evidence="1">
    <location>
        <begin position="1"/>
        <end position="62"/>
    </location>
</feature>
<reference evidence="3 4" key="1">
    <citation type="submission" date="2024-10" db="EMBL/GenBank/DDBJ databases">
        <title>The Natural Products Discovery Center: Release of the First 8490 Sequenced Strains for Exploring Actinobacteria Biosynthetic Diversity.</title>
        <authorList>
            <person name="Kalkreuter E."/>
            <person name="Kautsar S.A."/>
            <person name="Yang D."/>
            <person name="Bader C.D."/>
            <person name="Teijaro C.N."/>
            <person name="Fluegel L."/>
            <person name="Davis C.M."/>
            <person name="Simpson J.R."/>
            <person name="Lauterbach L."/>
            <person name="Steele A.D."/>
            <person name="Gui C."/>
            <person name="Meng S."/>
            <person name="Li G."/>
            <person name="Viehrig K."/>
            <person name="Ye F."/>
            <person name="Su P."/>
            <person name="Kiefer A.F."/>
            <person name="Nichols A."/>
            <person name="Cepeda A.J."/>
            <person name="Yan W."/>
            <person name="Fan B."/>
            <person name="Jiang Y."/>
            <person name="Adhikari A."/>
            <person name="Zheng C.-J."/>
            <person name="Schuster L."/>
            <person name="Cowan T.M."/>
            <person name="Smanski M.J."/>
            <person name="Chevrette M.G."/>
            <person name="De Carvalho L.P.S."/>
            <person name="Shen B."/>
        </authorList>
    </citation>
    <scope>NUCLEOTIDE SEQUENCE [LARGE SCALE GENOMIC DNA]</scope>
    <source>
        <strain evidence="3 4">NPDC004045</strain>
    </source>
</reference>
<feature type="region of interest" description="Disordered" evidence="1">
    <location>
        <begin position="186"/>
        <end position="211"/>
    </location>
</feature>
<feature type="compositionally biased region" description="Pro residues" evidence="1">
    <location>
        <begin position="1"/>
        <end position="12"/>
    </location>
</feature>